<keyword evidence="1" id="KW-0812">Transmembrane</keyword>
<feature type="transmembrane region" description="Helical" evidence="1">
    <location>
        <begin position="154"/>
        <end position="172"/>
    </location>
</feature>
<proteinExistence type="predicted"/>
<gene>
    <name evidence="2" type="ORF">GRH90_15390</name>
</gene>
<evidence type="ECO:0000256" key="1">
    <source>
        <dbReference type="SAM" id="Phobius"/>
    </source>
</evidence>
<keyword evidence="1" id="KW-1133">Transmembrane helix</keyword>
<sequence length="291" mass="31144">MSTTQLNLKRTLHWAGGGLAFIAIAFLAWRLHGYWDRLDVTQFTPSVWAAVMVLVLVCGGANLLLALSWWLLLTQSGVKATRWWAVSTYGISQLGKYLPGNIVHLAGRQVIGMAAGVPGITLAKSTLWELGLLAIAGSMYGLLAMSLLFNTLPIWISAGLFLSVVCGAGYFLQETTNARVAAAFFLHVVFLASSGAIFVALQGILISTSGLDMQVGLQLGAAYIIAWLAGLMTPGAPAGVGVREFVLMVLTKGILSEPDLLLIVLMARAVSVMGDFVFFLFSITMSTMSRR</sequence>
<feature type="transmembrane region" description="Helical" evidence="1">
    <location>
        <begin position="47"/>
        <end position="72"/>
    </location>
</feature>
<feature type="transmembrane region" description="Helical" evidence="1">
    <location>
        <begin position="184"/>
        <end position="205"/>
    </location>
</feature>
<name>A0A845SMC7_9GAMM</name>
<feature type="transmembrane region" description="Helical" evidence="1">
    <location>
        <begin position="12"/>
        <end position="35"/>
    </location>
</feature>
<comment type="caution">
    <text evidence="2">The sequence shown here is derived from an EMBL/GenBank/DDBJ whole genome shotgun (WGS) entry which is preliminary data.</text>
</comment>
<feature type="transmembrane region" description="Helical" evidence="1">
    <location>
        <begin position="130"/>
        <end position="148"/>
    </location>
</feature>
<evidence type="ECO:0000313" key="3">
    <source>
        <dbReference type="Proteomes" id="UP000461443"/>
    </source>
</evidence>
<keyword evidence="3" id="KW-1185">Reference proteome</keyword>
<dbReference type="Proteomes" id="UP000461443">
    <property type="component" value="Unassembled WGS sequence"/>
</dbReference>
<accession>A0A845SMC7</accession>
<organism evidence="2 3">
    <name type="scientific">Acerihabitans arboris</name>
    <dbReference type="NCBI Taxonomy" id="2691583"/>
    <lineage>
        <taxon>Bacteria</taxon>
        <taxon>Pseudomonadati</taxon>
        <taxon>Pseudomonadota</taxon>
        <taxon>Gammaproteobacteria</taxon>
        <taxon>Enterobacterales</taxon>
        <taxon>Pectobacteriaceae</taxon>
        <taxon>Acerihabitans</taxon>
    </lineage>
</organism>
<keyword evidence="1" id="KW-0472">Membrane</keyword>
<evidence type="ECO:0008006" key="4">
    <source>
        <dbReference type="Google" id="ProtNLM"/>
    </source>
</evidence>
<dbReference type="AlphaFoldDB" id="A0A845SMC7"/>
<dbReference type="EMBL" id="WUBS01000010">
    <property type="protein sequence ID" value="NDL64126.1"/>
    <property type="molecule type" value="Genomic_DNA"/>
</dbReference>
<evidence type="ECO:0000313" key="2">
    <source>
        <dbReference type="EMBL" id="NDL64126.1"/>
    </source>
</evidence>
<protein>
    <recommendedName>
        <fullName evidence="4">Lysylphosphatidylglycerol synthase-like protein</fullName>
    </recommendedName>
</protein>
<reference evidence="2 3" key="1">
    <citation type="submission" date="2019-12" db="EMBL/GenBank/DDBJ databases">
        <authorList>
            <person name="Lee S.D."/>
        </authorList>
    </citation>
    <scope>NUCLEOTIDE SEQUENCE [LARGE SCALE GENOMIC DNA]</scope>
    <source>
        <strain evidence="2 3">SAP-6</strain>
    </source>
</reference>
<feature type="transmembrane region" description="Helical" evidence="1">
    <location>
        <begin position="217"/>
        <end position="240"/>
    </location>
</feature>
<reference evidence="2 3" key="2">
    <citation type="submission" date="2020-02" db="EMBL/GenBank/DDBJ databases">
        <title>The new genus of Enterobacteriales.</title>
        <authorList>
            <person name="Kim I.S."/>
        </authorList>
    </citation>
    <scope>NUCLEOTIDE SEQUENCE [LARGE SCALE GENOMIC DNA]</scope>
    <source>
        <strain evidence="2 3">SAP-6</strain>
    </source>
</reference>
<feature type="transmembrane region" description="Helical" evidence="1">
    <location>
        <begin position="260"/>
        <end position="283"/>
    </location>
</feature>